<dbReference type="PANTHER" id="PTHR23150:SF19">
    <property type="entry name" value="FORMYLGLYCINE-GENERATING ENZYME"/>
    <property type="match status" value="1"/>
</dbReference>
<dbReference type="OrthoDB" id="9768004at2"/>
<dbReference type="PANTHER" id="PTHR23150">
    <property type="entry name" value="SULFATASE MODIFYING FACTOR 1, 2"/>
    <property type="match status" value="1"/>
</dbReference>
<dbReference type="Proteomes" id="UP000228531">
    <property type="component" value="Unassembled WGS sequence"/>
</dbReference>
<dbReference type="SUPFAM" id="SSF56436">
    <property type="entry name" value="C-type lectin-like"/>
    <property type="match status" value="1"/>
</dbReference>
<dbReference type="AlphaFoldDB" id="A0A2M8W139"/>
<organism evidence="2 3">
    <name type="scientific">Yoonia maricola</name>
    <dbReference type="NCBI Taxonomy" id="420999"/>
    <lineage>
        <taxon>Bacteria</taxon>
        <taxon>Pseudomonadati</taxon>
        <taxon>Pseudomonadota</taxon>
        <taxon>Alphaproteobacteria</taxon>
        <taxon>Rhodobacterales</taxon>
        <taxon>Paracoccaceae</taxon>
        <taxon>Yoonia</taxon>
    </lineage>
</organism>
<keyword evidence="3" id="KW-1185">Reference proteome</keyword>
<comment type="caution">
    <text evidence="2">The sequence shown here is derived from an EMBL/GenBank/DDBJ whole genome shotgun (WGS) entry which is preliminary data.</text>
</comment>
<dbReference type="InterPro" id="IPR005532">
    <property type="entry name" value="SUMF_dom"/>
</dbReference>
<evidence type="ECO:0000313" key="3">
    <source>
        <dbReference type="Proteomes" id="UP000228531"/>
    </source>
</evidence>
<protein>
    <submittedName>
        <fullName evidence="2">Formylglycine-generating enzyme required for sulfatase activity</fullName>
    </submittedName>
</protein>
<dbReference type="InterPro" id="IPR042095">
    <property type="entry name" value="SUMF_sf"/>
</dbReference>
<name>A0A2M8W139_9RHOB</name>
<proteinExistence type="predicted"/>
<accession>A0A2M8W139</accession>
<feature type="domain" description="Sulfatase-modifying factor enzyme-like" evidence="1">
    <location>
        <begin position="4"/>
        <end position="277"/>
    </location>
</feature>
<gene>
    <name evidence="2" type="ORF">BC777_3698</name>
</gene>
<dbReference type="GO" id="GO:0120147">
    <property type="term" value="F:formylglycine-generating oxidase activity"/>
    <property type="evidence" value="ECO:0007669"/>
    <property type="project" value="TreeGrafter"/>
</dbReference>
<evidence type="ECO:0000259" key="1">
    <source>
        <dbReference type="Pfam" id="PF03781"/>
    </source>
</evidence>
<reference evidence="2 3" key="1">
    <citation type="submission" date="2017-11" db="EMBL/GenBank/DDBJ databases">
        <title>Genomic Encyclopedia of Archaeal and Bacterial Type Strains, Phase II (KMG-II): From Individual Species to Whole Genera.</title>
        <authorList>
            <person name="Goeker M."/>
        </authorList>
    </citation>
    <scope>NUCLEOTIDE SEQUENCE [LARGE SCALE GENOMIC DNA]</scope>
    <source>
        <strain evidence="2 3">DSM 29128</strain>
    </source>
</reference>
<sequence>MTSAALVDIPAGRFVMGSDQHYPEEAPERHVDVPAFQMDASAISNAAFAAFIADTGYVTSCERPYDAGDQSALPDVACIPGSLVFQMTRQPVRLTDPRQWWTFVPGAYWRCPEGPGSSIEAREDHPVVHVSCDDALAYATWAGKALPTEAQWEYAAAQSSPCDPKLNIWRDAFPYRHHRVNGHPFTVPAGAGQPSGRGLSNMLGNVWEWTATPYQASHAKGGCCATPETDAPSAQTVMTLKGGSYLCADNYCRRYRPSARIGLAQNETAGHIGFRCVTRAA</sequence>
<dbReference type="Gene3D" id="3.90.1580.10">
    <property type="entry name" value="paralog of FGE (formylglycine-generating enzyme)"/>
    <property type="match status" value="1"/>
</dbReference>
<dbReference type="Pfam" id="PF03781">
    <property type="entry name" value="FGE-sulfatase"/>
    <property type="match status" value="1"/>
</dbReference>
<dbReference type="EMBL" id="PGTY01000004">
    <property type="protein sequence ID" value="PJI84637.1"/>
    <property type="molecule type" value="Genomic_DNA"/>
</dbReference>
<dbReference type="RefSeq" id="WP_100369624.1">
    <property type="nucleotide sequence ID" value="NZ_PGTY01000004.1"/>
</dbReference>
<evidence type="ECO:0000313" key="2">
    <source>
        <dbReference type="EMBL" id="PJI84637.1"/>
    </source>
</evidence>
<dbReference type="InterPro" id="IPR016187">
    <property type="entry name" value="CTDL_fold"/>
</dbReference>
<dbReference type="InterPro" id="IPR051043">
    <property type="entry name" value="Sulfatase_Mod_Factor_Kinase"/>
</dbReference>